<dbReference type="EMBL" id="JAUKPO010000131">
    <property type="protein sequence ID" value="MDO1451946.1"/>
    <property type="molecule type" value="Genomic_DNA"/>
</dbReference>
<sequence length="249" mass="28959">MTYYERYLNGETEAVYEEILSLGNKAFQPTIFADIEKVLIETFQRVAYNLEILYEELNKIDYLFKTQFEGNFERPLHKPLPDTGSLLQQLDKAVEPFGFVPISLKYFYKIVGGVNFVWDYETNDEIRWPVADPIQIVSLDGLVSMISDDDWQEDIRQYVDDEDYGFAFLELAADDLHKDNVSGGPPYSLKITQEPSIDSDLINEPNNTTFIDYLRICFENCGFPGITNPEDEQGFREFYDKLKPQMKKI</sequence>
<evidence type="ECO:0000313" key="2">
    <source>
        <dbReference type="Proteomes" id="UP001168528"/>
    </source>
</evidence>
<keyword evidence="2" id="KW-1185">Reference proteome</keyword>
<reference evidence="1" key="1">
    <citation type="submission" date="2023-07" db="EMBL/GenBank/DDBJ databases">
        <title>The genome sequence of Rhodocytophaga aerolata KACC 12507.</title>
        <authorList>
            <person name="Zhang X."/>
        </authorList>
    </citation>
    <scope>NUCLEOTIDE SEQUENCE</scope>
    <source>
        <strain evidence="1">KACC 12507</strain>
    </source>
</reference>
<accession>A0ABT8RJG1</accession>
<comment type="caution">
    <text evidence="1">The sequence shown here is derived from an EMBL/GenBank/DDBJ whole genome shotgun (WGS) entry which is preliminary data.</text>
</comment>
<organism evidence="1 2">
    <name type="scientific">Rhodocytophaga aerolata</name>
    <dbReference type="NCBI Taxonomy" id="455078"/>
    <lineage>
        <taxon>Bacteria</taxon>
        <taxon>Pseudomonadati</taxon>
        <taxon>Bacteroidota</taxon>
        <taxon>Cytophagia</taxon>
        <taxon>Cytophagales</taxon>
        <taxon>Rhodocytophagaceae</taxon>
        <taxon>Rhodocytophaga</taxon>
    </lineage>
</organism>
<dbReference type="RefSeq" id="WP_302042740.1">
    <property type="nucleotide sequence ID" value="NZ_JAUKPO010000131.1"/>
</dbReference>
<proteinExistence type="predicted"/>
<gene>
    <name evidence="1" type="ORF">Q0590_37100</name>
</gene>
<evidence type="ECO:0000313" key="1">
    <source>
        <dbReference type="EMBL" id="MDO1451946.1"/>
    </source>
</evidence>
<name>A0ABT8RJG1_9BACT</name>
<protein>
    <recommendedName>
        <fullName evidence="3">SMI1/KNR4 family protein</fullName>
    </recommendedName>
</protein>
<dbReference type="Proteomes" id="UP001168528">
    <property type="component" value="Unassembled WGS sequence"/>
</dbReference>
<evidence type="ECO:0008006" key="3">
    <source>
        <dbReference type="Google" id="ProtNLM"/>
    </source>
</evidence>